<dbReference type="EMBL" id="ML170164">
    <property type="protein sequence ID" value="TDL25209.1"/>
    <property type="molecule type" value="Genomic_DNA"/>
</dbReference>
<dbReference type="InterPro" id="IPR032675">
    <property type="entry name" value="LRR_dom_sf"/>
</dbReference>
<evidence type="ECO:0000313" key="2">
    <source>
        <dbReference type="Proteomes" id="UP000294933"/>
    </source>
</evidence>
<dbReference type="SUPFAM" id="SSF81383">
    <property type="entry name" value="F-box domain"/>
    <property type="match status" value="1"/>
</dbReference>
<proteinExistence type="predicted"/>
<gene>
    <name evidence="1" type="ORF">BD410DRAFT_785080</name>
</gene>
<dbReference type="Proteomes" id="UP000294933">
    <property type="component" value="Unassembled WGS sequence"/>
</dbReference>
<dbReference type="AlphaFoldDB" id="A0A4Y7QEB8"/>
<reference evidence="1 2" key="1">
    <citation type="submission" date="2018-06" db="EMBL/GenBank/DDBJ databases">
        <title>A transcriptomic atlas of mushroom development highlights an independent origin of complex multicellularity.</title>
        <authorList>
            <consortium name="DOE Joint Genome Institute"/>
            <person name="Krizsan K."/>
            <person name="Almasi E."/>
            <person name="Merenyi Z."/>
            <person name="Sahu N."/>
            <person name="Viragh M."/>
            <person name="Koszo T."/>
            <person name="Mondo S."/>
            <person name="Kiss B."/>
            <person name="Balint B."/>
            <person name="Kues U."/>
            <person name="Barry K."/>
            <person name="Hegedus J.C."/>
            <person name="Henrissat B."/>
            <person name="Johnson J."/>
            <person name="Lipzen A."/>
            <person name="Ohm R."/>
            <person name="Nagy I."/>
            <person name="Pangilinan J."/>
            <person name="Yan J."/>
            <person name="Xiong Y."/>
            <person name="Grigoriev I.V."/>
            <person name="Hibbett D.S."/>
            <person name="Nagy L.G."/>
        </authorList>
    </citation>
    <scope>NUCLEOTIDE SEQUENCE [LARGE SCALE GENOMIC DNA]</scope>
    <source>
        <strain evidence="1 2">SZMC22713</strain>
    </source>
</reference>
<evidence type="ECO:0000313" key="1">
    <source>
        <dbReference type="EMBL" id="TDL25209.1"/>
    </source>
</evidence>
<organism evidence="1 2">
    <name type="scientific">Rickenella mellea</name>
    <dbReference type="NCBI Taxonomy" id="50990"/>
    <lineage>
        <taxon>Eukaryota</taxon>
        <taxon>Fungi</taxon>
        <taxon>Dikarya</taxon>
        <taxon>Basidiomycota</taxon>
        <taxon>Agaricomycotina</taxon>
        <taxon>Agaricomycetes</taxon>
        <taxon>Hymenochaetales</taxon>
        <taxon>Rickenellaceae</taxon>
        <taxon>Rickenella</taxon>
    </lineage>
</organism>
<protein>
    <recommendedName>
        <fullName evidence="3">F-box domain-containing protein</fullName>
    </recommendedName>
</protein>
<accession>A0A4Y7QEB8</accession>
<dbReference type="STRING" id="50990.A0A4Y7QEB8"/>
<evidence type="ECO:0008006" key="3">
    <source>
        <dbReference type="Google" id="ProtNLM"/>
    </source>
</evidence>
<dbReference type="Gene3D" id="3.80.10.10">
    <property type="entry name" value="Ribonuclease Inhibitor"/>
    <property type="match status" value="1"/>
</dbReference>
<dbReference type="OrthoDB" id="2909371at2759"/>
<sequence>MVGDTLAENNQTKFPASAQDLNTDVLVEIFLRCSLGENEDQDAFDINLPKPSIHSSPLILGRVCRAWRHVSLSTPQLWSYLCIPESWNSPEGMAEWLKRSASSPLTFGLFDKRHDDLLYRVDALNVLLASAHRWKHVEVRADIELISLFLHSVESGAPLLETFRIRDYHNWTDDEDFLDCVELDLSIYPRLKSLHLPESVRVVLHHRNIVLDNLRNIWLGFLTVDGRGVISMDEYLTLLALCPNLEDASFAITGSSPLQRMGDVIERNIRKLCIFVPLGLNIGPFFDYIRLPHLVDLEISDMTDETPRKFPWSHIMSFLRRSKASLIRLDLSWRFPANILSDDDLLGILHLTPDIQQLFLHRLPVSDVLLQTFSQPSNHGKTSSCLWPKLVDISVVGGTFSEAAVKDMILSPHRFEGAKSFEQLFLNDCGLKYAILFADEEIQKCIENGLSLEIEGYNHERFLRPPVRVPHYFPTIRIPDY</sequence>
<keyword evidence="2" id="KW-1185">Reference proteome</keyword>
<dbReference type="VEuPathDB" id="FungiDB:BD410DRAFT_785080"/>
<dbReference type="InterPro" id="IPR036047">
    <property type="entry name" value="F-box-like_dom_sf"/>
</dbReference>
<name>A0A4Y7QEB8_9AGAM</name>